<evidence type="ECO:0000313" key="7">
    <source>
        <dbReference type="Proteomes" id="UP000425960"/>
    </source>
</evidence>
<dbReference type="InterPro" id="IPR000873">
    <property type="entry name" value="AMP-dep_synth/lig_dom"/>
</dbReference>
<dbReference type="GO" id="GO:0006631">
    <property type="term" value="P:fatty acid metabolic process"/>
    <property type="evidence" value="ECO:0007669"/>
    <property type="project" value="TreeGrafter"/>
</dbReference>
<evidence type="ECO:0000259" key="5">
    <source>
        <dbReference type="Pfam" id="PF13193"/>
    </source>
</evidence>
<keyword evidence="2" id="KW-0436">Ligase</keyword>
<keyword evidence="3" id="KW-1133">Transmembrane helix</keyword>
<dbReference type="PANTHER" id="PTHR43201">
    <property type="entry name" value="ACYL-COA SYNTHETASE"/>
    <property type="match status" value="1"/>
</dbReference>
<dbReference type="InterPro" id="IPR045851">
    <property type="entry name" value="AMP-bd_C_sf"/>
</dbReference>
<dbReference type="EMBL" id="AP021876">
    <property type="protein sequence ID" value="BBO81136.1"/>
    <property type="molecule type" value="Genomic_DNA"/>
</dbReference>
<dbReference type="InterPro" id="IPR025110">
    <property type="entry name" value="AMP-bd_C"/>
</dbReference>
<evidence type="ECO:0000256" key="3">
    <source>
        <dbReference type="SAM" id="Phobius"/>
    </source>
</evidence>
<dbReference type="Pfam" id="PF00501">
    <property type="entry name" value="AMP-binding"/>
    <property type="match status" value="1"/>
</dbReference>
<dbReference type="Proteomes" id="UP000425960">
    <property type="component" value="Chromosome"/>
</dbReference>
<keyword evidence="3" id="KW-0472">Membrane</keyword>
<dbReference type="Gene3D" id="3.40.50.12780">
    <property type="entry name" value="N-terminal domain of ligase-like"/>
    <property type="match status" value="1"/>
</dbReference>
<dbReference type="GO" id="GO:0031956">
    <property type="term" value="F:medium-chain fatty acid-CoA ligase activity"/>
    <property type="evidence" value="ECO:0007669"/>
    <property type="project" value="TreeGrafter"/>
</dbReference>
<feature type="domain" description="AMP-dependent synthetase/ligase" evidence="4">
    <location>
        <begin position="15"/>
        <end position="381"/>
    </location>
</feature>
<dbReference type="PANTHER" id="PTHR43201:SF5">
    <property type="entry name" value="MEDIUM-CHAIN ACYL-COA LIGASE ACSF2, MITOCHONDRIAL"/>
    <property type="match status" value="1"/>
</dbReference>
<proteinExistence type="inferred from homology"/>
<dbReference type="Gene3D" id="3.30.300.30">
    <property type="match status" value="1"/>
</dbReference>
<evidence type="ECO:0000256" key="1">
    <source>
        <dbReference type="ARBA" id="ARBA00006432"/>
    </source>
</evidence>
<dbReference type="AlphaFoldDB" id="A0A5K7ZJG2"/>
<keyword evidence="3" id="KW-0812">Transmembrane</keyword>
<gene>
    <name evidence="6" type="ORF">DSCO28_17020</name>
</gene>
<feature type="domain" description="AMP-binding enzyme C-terminal" evidence="5">
    <location>
        <begin position="431"/>
        <end position="505"/>
    </location>
</feature>
<name>A0A5K7ZJG2_9BACT</name>
<comment type="similarity">
    <text evidence="1">Belongs to the ATP-dependent AMP-binding enzyme family.</text>
</comment>
<reference evidence="6 7" key="1">
    <citation type="submission" date="2019-11" db="EMBL/GenBank/DDBJ databases">
        <title>Comparative genomics of hydrocarbon-degrading Desulfosarcina strains.</title>
        <authorList>
            <person name="Watanabe M."/>
            <person name="Kojima H."/>
            <person name="Fukui M."/>
        </authorList>
    </citation>
    <scope>NUCLEOTIDE SEQUENCE [LARGE SCALE GENOMIC DNA]</scope>
    <source>
        <strain evidence="6 7">28bB2T</strain>
    </source>
</reference>
<feature type="transmembrane region" description="Helical" evidence="3">
    <location>
        <begin position="209"/>
        <end position="229"/>
    </location>
</feature>
<dbReference type="SUPFAM" id="SSF56801">
    <property type="entry name" value="Acetyl-CoA synthetase-like"/>
    <property type="match status" value="1"/>
</dbReference>
<evidence type="ECO:0000259" key="4">
    <source>
        <dbReference type="Pfam" id="PF00501"/>
    </source>
</evidence>
<dbReference type="RefSeq" id="WP_155321922.1">
    <property type="nucleotide sequence ID" value="NZ_AP021876.1"/>
</dbReference>
<accession>A0A5K7ZJG2</accession>
<protein>
    <submittedName>
        <fullName evidence="6">Acyl-CoA synthetase</fullName>
    </submittedName>
</protein>
<dbReference type="FunFam" id="3.30.300.30:FF:000008">
    <property type="entry name" value="2,3-dihydroxybenzoate-AMP ligase"/>
    <property type="match status" value="1"/>
</dbReference>
<sequence length="526" mass="58503">MNYSKYAAIHARHLTHKVCLIERTPSTGQRRTLTWKGFNDAINRTANYLAKVCGVKDGGYVMHLQNNSLEWLITYYAIIRLGAVVVPLNFRFESRDVLFAAGVAKPEVFILGSEFLNVVQPIREKLSTIKNYICVGPDAPDDMTDFAEIAAYPDLSDAMVDVDDHQGLAMMFTSGTTGTPKPVMHTHFSLKNTATGNGMSYFVEKNDNYLFFLPLFHSGTLFLWAPFYATGATGTILREFNDARYVIEALADEKCTDTLLVVPVAIMILNAIEHGKIKLADYDLSAWRYMEIGAQPVPFDIMKKLVEILPCGVSNIYGITEGGGGGLFNLYPEDVLRKPGSIGKPTYGVEAKIVDFDGSELPSGKVGELLFSTDRMMKGYHGNPEMTASTIKNGWLCTGDLLRTDDEGYYYIVDRAKDMITSGGENIYPVEIEDALMDHPDIEDVACIGYPDDRLVEIVLAVVQLKDGASMTEEALIAYAKTKMATYKVPRKVIFDPIPRSATGKVMKPLIREKYTGRREAFKRLD</sequence>
<organism evidence="6 7">
    <name type="scientific">Desulfosarcina ovata subsp. sediminis</name>
    <dbReference type="NCBI Taxonomy" id="885957"/>
    <lineage>
        <taxon>Bacteria</taxon>
        <taxon>Pseudomonadati</taxon>
        <taxon>Thermodesulfobacteriota</taxon>
        <taxon>Desulfobacteria</taxon>
        <taxon>Desulfobacterales</taxon>
        <taxon>Desulfosarcinaceae</taxon>
        <taxon>Desulfosarcina</taxon>
    </lineage>
</organism>
<evidence type="ECO:0000256" key="2">
    <source>
        <dbReference type="ARBA" id="ARBA00022598"/>
    </source>
</evidence>
<dbReference type="InterPro" id="IPR020845">
    <property type="entry name" value="AMP-binding_CS"/>
</dbReference>
<evidence type="ECO:0000313" key="6">
    <source>
        <dbReference type="EMBL" id="BBO81136.1"/>
    </source>
</evidence>
<dbReference type="KEGG" id="dov:DSCO28_17020"/>
<dbReference type="Pfam" id="PF13193">
    <property type="entry name" value="AMP-binding_C"/>
    <property type="match status" value="1"/>
</dbReference>
<dbReference type="PROSITE" id="PS00455">
    <property type="entry name" value="AMP_BINDING"/>
    <property type="match status" value="1"/>
</dbReference>
<dbReference type="InterPro" id="IPR042099">
    <property type="entry name" value="ANL_N_sf"/>
</dbReference>